<evidence type="ECO:0000313" key="2">
    <source>
        <dbReference type="EMBL" id="KAJ9582211.1"/>
    </source>
</evidence>
<protein>
    <submittedName>
        <fullName evidence="2">Uncharacterized protein</fullName>
    </submittedName>
</protein>
<accession>A0AAD7ZKY0</accession>
<comment type="caution">
    <text evidence="2">The sequence shown here is derived from an EMBL/GenBank/DDBJ whole genome shotgun (WGS) entry which is preliminary data.</text>
</comment>
<proteinExistence type="predicted"/>
<evidence type="ECO:0000256" key="1">
    <source>
        <dbReference type="SAM" id="MobiDB-lite"/>
    </source>
</evidence>
<dbReference type="Proteomes" id="UP001233999">
    <property type="component" value="Unassembled WGS sequence"/>
</dbReference>
<reference evidence="2" key="2">
    <citation type="submission" date="2023-05" db="EMBL/GenBank/DDBJ databases">
        <authorList>
            <person name="Fouks B."/>
        </authorList>
    </citation>
    <scope>NUCLEOTIDE SEQUENCE</scope>
    <source>
        <strain evidence="2">Stay&amp;Tobe</strain>
        <tissue evidence="2">Testes</tissue>
    </source>
</reference>
<keyword evidence="3" id="KW-1185">Reference proteome</keyword>
<gene>
    <name evidence="2" type="ORF">L9F63_003450</name>
</gene>
<name>A0AAD7ZKY0_DIPPU</name>
<reference evidence="2" key="1">
    <citation type="journal article" date="2023" name="IScience">
        <title>Live-bearing cockroach genome reveals convergent evolutionary mechanisms linked to viviparity in insects and beyond.</title>
        <authorList>
            <person name="Fouks B."/>
            <person name="Harrison M.C."/>
            <person name="Mikhailova A.A."/>
            <person name="Marchal E."/>
            <person name="English S."/>
            <person name="Carruthers M."/>
            <person name="Jennings E.C."/>
            <person name="Chiamaka E.L."/>
            <person name="Frigard R.A."/>
            <person name="Pippel M."/>
            <person name="Attardo G.M."/>
            <person name="Benoit J.B."/>
            <person name="Bornberg-Bauer E."/>
            <person name="Tobe S.S."/>
        </authorList>
    </citation>
    <scope>NUCLEOTIDE SEQUENCE</scope>
    <source>
        <strain evidence="2">Stay&amp;Tobe</strain>
    </source>
</reference>
<dbReference type="AlphaFoldDB" id="A0AAD7ZKY0"/>
<feature type="region of interest" description="Disordered" evidence="1">
    <location>
        <begin position="1"/>
        <end position="59"/>
    </location>
</feature>
<organism evidence="2 3">
    <name type="scientific">Diploptera punctata</name>
    <name type="common">Pacific beetle cockroach</name>
    <dbReference type="NCBI Taxonomy" id="6984"/>
    <lineage>
        <taxon>Eukaryota</taxon>
        <taxon>Metazoa</taxon>
        <taxon>Ecdysozoa</taxon>
        <taxon>Arthropoda</taxon>
        <taxon>Hexapoda</taxon>
        <taxon>Insecta</taxon>
        <taxon>Pterygota</taxon>
        <taxon>Neoptera</taxon>
        <taxon>Polyneoptera</taxon>
        <taxon>Dictyoptera</taxon>
        <taxon>Blattodea</taxon>
        <taxon>Blaberoidea</taxon>
        <taxon>Blaberidae</taxon>
        <taxon>Diplopterinae</taxon>
        <taxon>Diploptera</taxon>
    </lineage>
</organism>
<feature type="non-terminal residue" evidence="2">
    <location>
        <position position="166"/>
    </location>
</feature>
<dbReference type="EMBL" id="JASPKZ010007817">
    <property type="protein sequence ID" value="KAJ9582211.1"/>
    <property type="molecule type" value="Genomic_DNA"/>
</dbReference>
<sequence length="166" mass="18031">GHSDYQLVAEAQTPGLNNQTPPELPSYEEHPKRNNVSRNGDLFENFKNNRDRYTPSGLSGSEEVTYAELCLARPTSLQDPALVSGNCKVGSGVVLGGGGIVRGREEPTIYAQIDHTRRPQPPPPLQSPQLTALSPLVSPLTHPGMLHREIVTVRTPLMASQQESCV</sequence>
<evidence type="ECO:0000313" key="3">
    <source>
        <dbReference type="Proteomes" id="UP001233999"/>
    </source>
</evidence>